<gene>
    <name evidence="2" type="ORF">HLA87_01820</name>
</gene>
<dbReference type="Proteomes" id="UP000500686">
    <property type="component" value="Chromosome"/>
</dbReference>
<dbReference type="RefSeq" id="WP_171111352.1">
    <property type="nucleotide sequence ID" value="NZ_CP053096.1"/>
</dbReference>
<reference evidence="2 3" key="1">
    <citation type="submission" date="2020-05" db="EMBL/GenBank/DDBJ databases">
        <title>Novel Mycoplasma species detected in Mirounga angustirostris (northern elephant seal) from the USA.</title>
        <authorList>
            <person name="Volokhov D.V."/>
        </authorList>
    </citation>
    <scope>NUCLEOTIDE SEQUENCE [LARGE SCALE GENOMIC DNA]</scope>
    <source>
        <strain evidence="2 3">Mirounga ES2806-GEN</strain>
    </source>
</reference>
<name>A0A6M4J9A9_9MOLU</name>
<evidence type="ECO:0000256" key="1">
    <source>
        <dbReference type="SAM" id="Coils"/>
    </source>
</evidence>
<dbReference type="AlphaFoldDB" id="A0A6M4J9A9"/>
<evidence type="ECO:0000313" key="2">
    <source>
        <dbReference type="EMBL" id="QJR43520.1"/>
    </source>
</evidence>
<keyword evidence="3" id="KW-1185">Reference proteome</keyword>
<protein>
    <submittedName>
        <fullName evidence="2">Uncharacterized protein</fullName>
    </submittedName>
</protein>
<dbReference type="KEGG" id="mmir:HLA87_01820"/>
<proteinExistence type="predicted"/>
<dbReference type="EMBL" id="CP053096">
    <property type="protein sequence ID" value="QJR43520.1"/>
    <property type="molecule type" value="Genomic_DNA"/>
</dbReference>
<evidence type="ECO:0000313" key="3">
    <source>
        <dbReference type="Proteomes" id="UP000500686"/>
    </source>
</evidence>
<accession>A0A6M4J9A9</accession>
<feature type="coiled-coil region" evidence="1">
    <location>
        <begin position="302"/>
        <end position="336"/>
    </location>
</feature>
<organism evidence="2 3">
    <name type="scientific">Mycoplasma miroungigenitalium</name>
    <dbReference type="NCBI Taxonomy" id="754515"/>
    <lineage>
        <taxon>Bacteria</taxon>
        <taxon>Bacillati</taxon>
        <taxon>Mycoplasmatota</taxon>
        <taxon>Mollicutes</taxon>
        <taxon>Mycoplasmataceae</taxon>
        <taxon>Mycoplasma</taxon>
    </lineage>
</organism>
<sequence length="338" mass="39504">MKFKIDNIEIFERSKDKKNASIKNNEENFGFLVIPNTADQTNSLTENNQELINLITTYSSLKKLDFNAVNQKLLEEIINKIIRIIEDVEFINYSSFCIYFQTQGTSYNQFITIKKTLKEKQEIIKRLIENYIHDRHNIYLSHGYSNQALQVVCDAYSSKRKGSTGIKRIESDLLSSYKKVSTIDEFKNNNQSYLFPEDNKKLFNKILSEYDIAFDFRNVYINKYPDLLIKIGDEIFIIEHKLTTGSGGSQNNELKEIIDFVNYEEDNKNIHYVSCLDGDSIYYLESSDGKQNKSNIQNNRILNNLENNKSNYFLNMNLLKKLLKKVKDNIELANQTND</sequence>
<keyword evidence="1" id="KW-0175">Coiled coil</keyword>